<name>A0A7V5CS08_9BACT</name>
<comment type="caution">
    <text evidence="2">The sequence shown here is derived from an EMBL/GenBank/DDBJ whole genome shotgun (WGS) entry which is preliminary data.</text>
</comment>
<evidence type="ECO:0000313" key="2">
    <source>
        <dbReference type="EMBL" id="HGY93286.1"/>
    </source>
</evidence>
<evidence type="ECO:0000256" key="1">
    <source>
        <dbReference type="SAM" id="SignalP"/>
    </source>
</evidence>
<sequence length="185" mass="19530">MKRFCILPSVFFVLLSVARGATDVHPVRAVRVGVHLRNTAPMQVIAGQTLSFDFVPLSQGPRVMSAMGGGVLNIGSVSYFGGTSNKGIQIERGDEDFSIIAPLGVKIGNAGSSQGTASLKAWLSLPVTPYQVYLDNVPLTLQPKSIDSAATMGVTNHALKIVIPRSANGTNADFKATIGFEITEN</sequence>
<feature type="chain" id="PRO_5030590444" evidence="1">
    <location>
        <begin position="22"/>
        <end position="185"/>
    </location>
</feature>
<dbReference type="EMBL" id="DTKL01000010">
    <property type="protein sequence ID" value="HGY93286.1"/>
    <property type="molecule type" value="Genomic_DNA"/>
</dbReference>
<gene>
    <name evidence="2" type="ORF">ENW50_01140</name>
</gene>
<proteinExistence type="predicted"/>
<organism evidence="2">
    <name type="scientific">Acidobacterium capsulatum</name>
    <dbReference type="NCBI Taxonomy" id="33075"/>
    <lineage>
        <taxon>Bacteria</taxon>
        <taxon>Pseudomonadati</taxon>
        <taxon>Acidobacteriota</taxon>
        <taxon>Terriglobia</taxon>
        <taxon>Terriglobales</taxon>
        <taxon>Acidobacteriaceae</taxon>
        <taxon>Acidobacterium</taxon>
    </lineage>
</organism>
<accession>A0A7V5CS08</accession>
<reference evidence="2" key="1">
    <citation type="journal article" date="2020" name="mSystems">
        <title>Genome- and Community-Level Interaction Insights into Carbon Utilization and Element Cycling Functions of Hydrothermarchaeota in Hydrothermal Sediment.</title>
        <authorList>
            <person name="Zhou Z."/>
            <person name="Liu Y."/>
            <person name="Xu W."/>
            <person name="Pan J."/>
            <person name="Luo Z.H."/>
            <person name="Li M."/>
        </authorList>
    </citation>
    <scope>NUCLEOTIDE SEQUENCE [LARGE SCALE GENOMIC DNA]</scope>
    <source>
        <strain evidence="2">SpSt-855</strain>
    </source>
</reference>
<protein>
    <submittedName>
        <fullName evidence="2">Uncharacterized protein</fullName>
    </submittedName>
</protein>
<keyword evidence="1" id="KW-0732">Signal</keyword>
<feature type="signal peptide" evidence="1">
    <location>
        <begin position="1"/>
        <end position="21"/>
    </location>
</feature>
<dbReference type="AlphaFoldDB" id="A0A7V5CS08"/>